<gene>
    <name evidence="1" type="ORF">TWF694_006505</name>
</gene>
<accession>A0AAV9XNQ9</accession>
<reference evidence="1 2" key="1">
    <citation type="submission" date="2019-10" db="EMBL/GenBank/DDBJ databases">
        <authorList>
            <person name="Palmer J.M."/>
        </authorList>
    </citation>
    <scope>NUCLEOTIDE SEQUENCE [LARGE SCALE GENOMIC DNA]</scope>
    <source>
        <strain evidence="1 2">TWF694</strain>
    </source>
</reference>
<dbReference type="AlphaFoldDB" id="A0AAV9XNQ9"/>
<proteinExistence type="predicted"/>
<name>A0AAV9XNQ9_9PEZI</name>
<evidence type="ECO:0000313" key="1">
    <source>
        <dbReference type="EMBL" id="KAK6542557.1"/>
    </source>
</evidence>
<organism evidence="1 2">
    <name type="scientific">Orbilia ellipsospora</name>
    <dbReference type="NCBI Taxonomy" id="2528407"/>
    <lineage>
        <taxon>Eukaryota</taxon>
        <taxon>Fungi</taxon>
        <taxon>Dikarya</taxon>
        <taxon>Ascomycota</taxon>
        <taxon>Pezizomycotina</taxon>
        <taxon>Orbiliomycetes</taxon>
        <taxon>Orbiliales</taxon>
        <taxon>Orbiliaceae</taxon>
        <taxon>Orbilia</taxon>
    </lineage>
</organism>
<comment type="caution">
    <text evidence="1">The sequence shown here is derived from an EMBL/GenBank/DDBJ whole genome shotgun (WGS) entry which is preliminary data.</text>
</comment>
<keyword evidence="2" id="KW-1185">Reference proteome</keyword>
<sequence length="560" mass="64426">MMENDPKSPGTSPLTFETLPPEIRNQIYGYLLHIKHCDKSYNFAAILKYHLHPNILRTSKKIYREAHGILYGSSGPVITVALYDSYAASSLQEGLVSYFTTRYTRSIAGRQLHIVVRPTFCPPNERKALAIVLVGLDDIRWFSRYLRFSNWGRNDGRGISYEFNFESYGNALNEIEPSQDEAVNELQHTLVCYFSHLASVQTCTTKGLISKPLEISFLERMNDTTIWLRVEILEYVHFSLMVYNDAFKYWLKGMMDQAIVRYDFLQFLWADTQRANPLLRLPSRPDDHALYIDLTKLIIATKYCRMLAVILCHYHKLFKCQVNIDRYSKEALEKIMCHAVEVAGTIEAFDHFHMKDTASCFWHLAAVIRVVLKRPILETSRCLALAVNSSDETTKELKVQSYRLVMDAIESETRLKKATVKKIVGSILPLPFPFSIKFMHKNTTVLTERYILQKLNYKGRLYETLILPLVIEKTDPDTGEEETVGDKVDKRLCRKVLMNMEKERADSCNSEVTAWIDSDTFHFKGSCKHMRDDGTPGHGAISFPFGPAAQVQVQMQMTML</sequence>
<dbReference type="EMBL" id="JAVHJO010000002">
    <property type="protein sequence ID" value="KAK6542557.1"/>
    <property type="molecule type" value="Genomic_DNA"/>
</dbReference>
<evidence type="ECO:0000313" key="2">
    <source>
        <dbReference type="Proteomes" id="UP001365542"/>
    </source>
</evidence>
<dbReference type="Proteomes" id="UP001365542">
    <property type="component" value="Unassembled WGS sequence"/>
</dbReference>
<protein>
    <submittedName>
        <fullName evidence="1">Uncharacterized protein</fullName>
    </submittedName>
</protein>